<feature type="compositionally biased region" description="Low complexity" evidence="1">
    <location>
        <begin position="256"/>
        <end position="270"/>
    </location>
</feature>
<dbReference type="AlphaFoldDB" id="A0A3S5AG18"/>
<feature type="region of interest" description="Disordered" evidence="1">
    <location>
        <begin position="305"/>
        <end position="345"/>
    </location>
</feature>
<keyword evidence="3" id="KW-1185">Reference proteome</keyword>
<evidence type="ECO:0000256" key="1">
    <source>
        <dbReference type="SAM" id="MobiDB-lite"/>
    </source>
</evidence>
<comment type="caution">
    <text evidence="2">The sequence shown here is derived from an EMBL/GenBank/DDBJ whole genome shotgun (WGS) entry which is preliminary data.</text>
</comment>
<gene>
    <name evidence="2" type="ORF">PXEA_LOCUS9010</name>
</gene>
<feature type="region of interest" description="Disordered" evidence="1">
    <location>
        <begin position="281"/>
        <end position="300"/>
    </location>
</feature>
<dbReference type="Proteomes" id="UP000784294">
    <property type="component" value="Unassembled WGS sequence"/>
</dbReference>
<feature type="region of interest" description="Disordered" evidence="1">
    <location>
        <begin position="245"/>
        <end position="270"/>
    </location>
</feature>
<feature type="region of interest" description="Disordered" evidence="1">
    <location>
        <begin position="1"/>
        <end position="45"/>
    </location>
</feature>
<feature type="compositionally biased region" description="Low complexity" evidence="1">
    <location>
        <begin position="284"/>
        <end position="300"/>
    </location>
</feature>
<accession>A0A3S5AG18</accession>
<protein>
    <submittedName>
        <fullName evidence="2">Uncharacterized protein</fullName>
    </submittedName>
</protein>
<sequence>MKDKVSTADLPSDSANQNANSSTSGQPSSPLAASGNSKANGPNVSLSDLSELDTINQLAVDPLSTQAGRLGSRPLTRPILGAQSLEDARKLLALSESSRRTQRRLPSIIFPTGPSLVPSVNTTFNAMLCYPAATVSTISSTTSSLSIPATNVALASSSITSGYTHHPPSNSSSSYSAVPMPRQLVPQSYVHSIQQPSCHYHQRQQQQQAYSAQQMTRSLPADSRISQALPVLHQPPGHHIQVVHSQSGHLHHMHSHSTQLQHNQQQQLQQTQLNIHKHQANLVRHQQSSQQQQRQHQQHYQYRFQHQNHHHQQQRHSQQSGLVQVPPTPPSLASQEMLSPQAPGLEIPSTGHASLVGIGFEKALLPLAGCSATTILFPPRSSRLLMNGLIPAPARLATRTGTLVVSVADPDSNAGGSSGLTNQSRNFYDRLASGQVITSELHQVNCISHLGS</sequence>
<feature type="compositionally biased region" description="Polar residues" evidence="1">
    <location>
        <begin position="13"/>
        <end position="45"/>
    </location>
</feature>
<organism evidence="2 3">
    <name type="scientific">Protopolystoma xenopodis</name>
    <dbReference type="NCBI Taxonomy" id="117903"/>
    <lineage>
        <taxon>Eukaryota</taxon>
        <taxon>Metazoa</taxon>
        <taxon>Spiralia</taxon>
        <taxon>Lophotrochozoa</taxon>
        <taxon>Platyhelminthes</taxon>
        <taxon>Monogenea</taxon>
        <taxon>Polyopisthocotylea</taxon>
        <taxon>Polystomatidea</taxon>
        <taxon>Polystomatidae</taxon>
        <taxon>Protopolystoma</taxon>
    </lineage>
</organism>
<evidence type="ECO:0000313" key="2">
    <source>
        <dbReference type="EMBL" id="VEL15570.1"/>
    </source>
</evidence>
<proteinExistence type="predicted"/>
<reference evidence="2" key="1">
    <citation type="submission" date="2018-11" db="EMBL/GenBank/DDBJ databases">
        <authorList>
            <consortium name="Pathogen Informatics"/>
        </authorList>
    </citation>
    <scope>NUCLEOTIDE SEQUENCE</scope>
</reference>
<dbReference type="EMBL" id="CAAALY010025067">
    <property type="protein sequence ID" value="VEL15570.1"/>
    <property type="molecule type" value="Genomic_DNA"/>
</dbReference>
<evidence type="ECO:0000313" key="3">
    <source>
        <dbReference type="Proteomes" id="UP000784294"/>
    </source>
</evidence>
<name>A0A3S5AG18_9PLAT</name>